<keyword evidence="2" id="KW-1185">Reference proteome</keyword>
<dbReference type="OrthoDB" id="5386330at2759"/>
<dbReference type="PANTHER" id="PTHR47784:SF5">
    <property type="entry name" value="STEROL UPTAKE CONTROL PROTEIN 2"/>
    <property type="match status" value="1"/>
</dbReference>
<accession>A0A6A6IIH9</accession>
<dbReference type="PANTHER" id="PTHR47784">
    <property type="entry name" value="STEROL UPTAKE CONTROL PROTEIN 2"/>
    <property type="match status" value="1"/>
</dbReference>
<organism evidence="1 2">
    <name type="scientific">Trematosphaeria pertusa</name>
    <dbReference type="NCBI Taxonomy" id="390896"/>
    <lineage>
        <taxon>Eukaryota</taxon>
        <taxon>Fungi</taxon>
        <taxon>Dikarya</taxon>
        <taxon>Ascomycota</taxon>
        <taxon>Pezizomycotina</taxon>
        <taxon>Dothideomycetes</taxon>
        <taxon>Pleosporomycetidae</taxon>
        <taxon>Pleosporales</taxon>
        <taxon>Massarineae</taxon>
        <taxon>Trematosphaeriaceae</taxon>
        <taxon>Trematosphaeria</taxon>
    </lineage>
</organism>
<dbReference type="InterPro" id="IPR053157">
    <property type="entry name" value="Sterol_Uptake_Regulator"/>
</dbReference>
<protein>
    <recommendedName>
        <fullName evidence="3">Zn(2)-C6 fungal-type domain-containing protein</fullName>
    </recommendedName>
</protein>
<dbReference type="GO" id="GO:0001228">
    <property type="term" value="F:DNA-binding transcription activator activity, RNA polymerase II-specific"/>
    <property type="evidence" value="ECO:0007669"/>
    <property type="project" value="TreeGrafter"/>
</dbReference>
<reference evidence="1" key="1">
    <citation type="journal article" date="2020" name="Stud. Mycol.">
        <title>101 Dothideomycetes genomes: a test case for predicting lifestyles and emergence of pathogens.</title>
        <authorList>
            <person name="Haridas S."/>
            <person name="Albert R."/>
            <person name="Binder M."/>
            <person name="Bloem J."/>
            <person name="Labutti K."/>
            <person name="Salamov A."/>
            <person name="Andreopoulos B."/>
            <person name="Baker S."/>
            <person name="Barry K."/>
            <person name="Bills G."/>
            <person name="Bluhm B."/>
            <person name="Cannon C."/>
            <person name="Castanera R."/>
            <person name="Culley D."/>
            <person name="Daum C."/>
            <person name="Ezra D."/>
            <person name="Gonzalez J."/>
            <person name="Henrissat B."/>
            <person name="Kuo A."/>
            <person name="Liang C."/>
            <person name="Lipzen A."/>
            <person name="Lutzoni F."/>
            <person name="Magnuson J."/>
            <person name="Mondo S."/>
            <person name="Nolan M."/>
            <person name="Ohm R."/>
            <person name="Pangilinan J."/>
            <person name="Park H.-J."/>
            <person name="Ramirez L."/>
            <person name="Alfaro M."/>
            <person name="Sun H."/>
            <person name="Tritt A."/>
            <person name="Yoshinaga Y."/>
            <person name="Zwiers L.-H."/>
            <person name="Turgeon B."/>
            <person name="Goodwin S."/>
            <person name="Spatafora J."/>
            <person name="Crous P."/>
            <person name="Grigoriev I."/>
        </authorList>
    </citation>
    <scope>NUCLEOTIDE SEQUENCE</scope>
    <source>
        <strain evidence="1">CBS 122368</strain>
    </source>
</reference>
<evidence type="ECO:0000313" key="2">
    <source>
        <dbReference type="Proteomes" id="UP000800094"/>
    </source>
</evidence>
<evidence type="ECO:0008006" key="3">
    <source>
        <dbReference type="Google" id="ProtNLM"/>
    </source>
</evidence>
<dbReference type="Proteomes" id="UP000800094">
    <property type="component" value="Unassembled WGS sequence"/>
</dbReference>
<dbReference type="EMBL" id="ML987195">
    <property type="protein sequence ID" value="KAF2249380.1"/>
    <property type="molecule type" value="Genomic_DNA"/>
</dbReference>
<dbReference type="AlphaFoldDB" id="A0A6A6IIH9"/>
<dbReference type="RefSeq" id="XP_033684384.1">
    <property type="nucleotide sequence ID" value="XM_033821998.1"/>
</dbReference>
<sequence length="402" mass="44647">MISRAACILRCGSCGPPNTRQCDETKPACKNCSRNHLQCGLAFLTPIKPEDRLLEPRAISISFQCQPGTSPLSLGVDIASPPLDLESMELLHHYTSVAFLTIGPCRNMHIWQIEIPRLALSHDFLMRGLLALSAVHLATLQPHRSLQLRRRAATAELTALPSFREHTSTTKSENIHAVFAFAGFLPPYLLAQSGWLDAPRGRIPSLDDDRPHWFLFIRGLTGLLARSLPEIAKGPFGPTLTRTVAPVDCSRNPEDSHLAEVYPLLQPTASSTPTDKEALSVCRGAIDELRRVAALPYSPCRTLEARAMAYIWPGSVSHDFVNLLHSRRPEALVILAHYCVLLKQLNWCWYLRGVGDAMLGAIDHELGDRWRHWITWALDYPTTGNMSGYTAIASAADYEPEH</sequence>
<dbReference type="GeneID" id="54575328"/>
<gene>
    <name evidence="1" type="ORF">BU26DRAFT_317700</name>
</gene>
<proteinExistence type="predicted"/>
<evidence type="ECO:0000313" key="1">
    <source>
        <dbReference type="EMBL" id="KAF2249380.1"/>
    </source>
</evidence>
<name>A0A6A6IIH9_9PLEO</name>